<protein>
    <submittedName>
        <fullName evidence="1">Uncharacterized protein</fullName>
    </submittedName>
</protein>
<evidence type="ECO:0000313" key="2">
    <source>
        <dbReference type="Proteomes" id="UP000678393"/>
    </source>
</evidence>
<comment type="caution">
    <text evidence="1">The sequence shown here is derived from an EMBL/GenBank/DDBJ whole genome shotgun (WGS) entry which is preliminary data.</text>
</comment>
<organism evidence="1 2">
    <name type="scientific">Candidula unifasciata</name>
    <dbReference type="NCBI Taxonomy" id="100452"/>
    <lineage>
        <taxon>Eukaryota</taxon>
        <taxon>Metazoa</taxon>
        <taxon>Spiralia</taxon>
        <taxon>Lophotrochozoa</taxon>
        <taxon>Mollusca</taxon>
        <taxon>Gastropoda</taxon>
        <taxon>Heterobranchia</taxon>
        <taxon>Euthyneura</taxon>
        <taxon>Panpulmonata</taxon>
        <taxon>Eupulmonata</taxon>
        <taxon>Stylommatophora</taxon>
        <taxon>Helicina</taxon>
        <taxon>Helicoidea</taxon>
        <taxon>Geomitridae</taxon>
        <taxon>Candidula</taxon>
    </lineage>
</organism>
<dbReference type="EMBL" id="CAJHNH020001657">
    <property type="protein sequence ID" value="CAG5123925.1"/>
    <property type="molecule type" value="Genomic_DNA"/>
</dbReference>
<dbReference type="Proteomes" id="UP000678393">
    <property type="component" value="Unassembled WGS sequence"/>
</dbReference>
<keyword evidence="2" id="KW-1185">Reference proteome</keyword>
<evidence type="ECO:0000313" key="1">
    <source>
        <dbReference type="EMBL" id="CAG5123925.1"/>
    </source>
</evidence>
<gene>
    <name evidence="1" type="ORF">CUNI_LOCUS9483</name>
</gene>
<sequence length="107" mass="11628">MLQSTVSVLCVKVPESDTMCRSGCCSQQFLCQTCGFMESVTSKDSSDCLVHHFSHNTVDCLCASFLARLTVIFLTPEFSANAIAGTARIELGSATDYPRNSCLWVGF</sequence>
<proteinExistence type="predicted"/>
<accession>A0A8S3Z7D1</accession>
<reference evidence="1" key="1">
    <citation type="submission" date="2021-04" db="EMBL/GenBank/DDBJ databases">
        <authorList>
            <consortium name="Molecular Ecology Group"/>
        </authorList>
    </citation>
    <scope>NUCLEOTIDE SEQUENCE</scope>
</reference>
<dbReference type="AlphaFoldDB" id="A0A8S3Z7D1"/>
<name>A0A8S3Z7D1_9EUPU</name>